<feature type="compositionally biased region" description="Basic and acidic residues" evidence="1">
    <location>
        <begin position="229"/>
        <end position="244"/>
    </location>
</feature>
<dbReference type="RefSeq" id="XP_003242783.1">
    <property type="nucleotide sequence ID" value="XM_003242735.2"/>
</dbReference>
<accession>A0A8R2ABC7</accession>
<keyword evidence="2" id="KW-1133">Transmembrane helix</keyword>
<keyword evidence="2" id="KW-0812">Transmembrane</keyword>
<evidence type="ECO:0000313" key="3">
    <source>
        <dbReference type="EnsemblMetazoa" id="XP_003242783.1"/>
    </source>
</evidence>
<feature type="region of interest" description="Disordered" evidence="1">
    <location>
        <begin position="207"/>
        <end position="244"/>
    </location>
</feature>
<dbReference type="AlphaFoldDB" id="A0A8R2ABC7"/>
<dbReference type="OrthoDB" id="6620098at2759"/>
<feature type="region of interest" description="Disordered" evidence="1">
    <location>
        <begin position="152"/>
        <end position="172"/>
    </location>
</feature>
<keyword evidence="2" id="KW-0472">Membrane</keyword>
<feature type="compositionally biased region" description="Basic and acidic residues" evidence="1">
    <location>
        <begin position="77"/>
        <end position="90"/>
    </location>
</feature>
<evidence type="ECO:0000313" key="4">
    <source>
        <dbReference type="Proteomes" id="UP000007819"/>
    </source>
</evidence>
<feature type="region of interest" description="Disordered" evidence="1">
    <location>
        <begin position="67"/>
        <end position="96"/>
    </location>
</feature>
<organism evidence="3 4">
    <name type="scientific">Acyrthosiphon pisum</name>
    <name type="common">Pea aphid</name>
    <dbReference type="NCBI Taxonomy" id="7029"/>
    <lineage>
        <taxon>Eukaryota</taxon>
        <taxon>Metazoa</taxon>
        <taxon>Ecdysozoa</taxon>
        <taxon>Arthropoda</taxon>
        <taxon>Hexapoda</taxon>
        <taxon>Insecta</taxon>
        <taxon>Pterygota</taxon>
        <taxon>Neoptera</taxon>
        <taxon>Paraneoptera</taxon>
        <taxon>Hemiptera</taxon>
        <taxon>Sternorrhyncha</taxon>
        <taxon>Aphidomorpha</taxon>
        <taxon>Aphidoidea</taxon>
        <taxon>Aphididae</taxon>
        <taxon>Macrosiphini</taxon>
        <taxon>Acyrthosiphon</taxon>
    </lineage>
</organism>
<feature type="transmembrane region" description="Helical" evidence="2">
    <location>
        <begin position="33"/>
        <end position="54"/>
    </location>
</feature>
<reference evidence="4" key="1">
    <citation type="submission" date="2010-06" db="EMBL/GenBank/DDBJ databases">
        <authorList>
            <person name="Jiang H."/>
            <person name="Abraham K."/>
            <person name="Ali S."/>
            <person name="Alsbrooks S.L."/>
            <person name="Anim B.N."/>
            <person name="Anosike U.S."/>
            <person name="Attaway T."/>
            <person name="Bandaranaike D.P."/>
            <person name="Battles P.K."/>
            <person name="Bell S.N."/>
            <person name="Bell A.V."/>
            <person name="Beltran B."/>
            <person name="Bickham C."/>
            <person name="Bustamante Y."/>
            <person name="Caleb T."/>
            <person name="Canada A."/>
            <person name="Cardenas V."/>
            <person name="Carter K."/>
            <person name="Chacko J."/>
            <person name="Chandrabose M.N."/>
            <person name="Chavez D."/>
            <person name="Chavez A."/>
            <person name="Chen L."/>
            <person name="Chu H.-S."/>
            <person name="Claassen K.J."/>
            <person name="Cockrell R."/>
            <person name="Collins M."/>
            <person name="Cooper J.A."/>
            <person name="Cree A."/>
            <person name="Curry S.M."/>
            <person name="Da Y."/>
            <person name="Dao M.D."/>
            <person name="Das B."/>
            <person name="Davila M.-L."/>
            <person name="Davy-Carroll L."/>
            <person name="Denson S."/>
            <person name="Dinh H."/>
            <person name="Ebong V.E."/>
            <person name="Edwards J.R."/>
            <person name="Egan A."/>
            <person name="El-Daye J."/>
            <person name="Escobedo L."/>
            <person name="Fernandez S."/>
            <person name="Fernando P.R."/>
            <person name="Flagg N."/>
            <person name="Forbes L.D."/>
            <person name="Fowler R.G."/>
            <person name="Fu Q."/>
            <person name="Gabisi R.A."/>
            <person name="Ganer J."/>
            <person name="Garbino Pronczuk A."/>
            <person name="Garcia R.M."/>
            <person name="Garner T."/>
            <person name="Garrett T.E."/>
            <person name="Gonzalez D.A."/>
            <person name="Hamid H."/>
            <person name="Hawkins E.S."/>
            <person name="Hirani K."/>
            <person name="Hogues M.E."/>
            <person name="Hollins B."/>
            <person name="Hsiao C.-H."/>
            <person name="Jabil R."/>
            <person name="James M.L."/>
            <person name="Jhangiani S.N."/>
            <person name="Johnson B."/>
            <person name="Johnson Q."/>
            <person name="Joshi V."/>
            <person name="Kalu J.B."/>
            <person name="Kam C."/>
            <person name="Kashfia A."/>
            <person name="Keebler J."/>
            <person name="Kisamo H."/>
            <person name="Kovar C.L."/>
            <person name="Lago L.A."/>
            <person name="Lai C.-Y."/>
            <person name="Laidlaw J."/>
            <person name="Lara F."/>
            <person name="Le T.-K."/>
            <person name="Lee S.L."/>
            <person name="Legall F.H."/>
            <person name="Lemon S.J."/>
            <person name="Lewis L.R."/>
            <person name="Li B."/>
            <person name="Liu Y."/>
            <person name="Liu Y.-S."/>
            <person name="Lopez J."/>
            <person name="Lozado R.J."/>
            <person name="Lu J."/>
            <person name="Madu R.C."/>
            <person name="Maheshwari M."/>
            <person name="Maheshwari R."/>
            <person name="Malloy K."/>
            <person name="Martinez E."/>
            <person name="Mathew T."/>
            <person name="Mercado I.C."/>
            <person name="Mercado C."/>
            <person name="Meyer B."/>
            <person name="Montgomery K."/>
            <person name="Morgan M.B."/>
            <person name="Munidasa M."/>
            <person name="Nazareth L.V."/>
            <person name="Nelson J."/>
            <person name="Ng B.M."/>
            <person name="Nguyen N.B."/>
            <person name="Nguyen P.Q."/>
            <person name="Nguyen T."/>
            <person name="Obregon M."/>
            <person name="Okwuonu G.O."/>
            <person name="Onwere C.G."/>
            <person name="Orozco G."/>
            <person name="Parra A."/>
            <person name="Patel S."/>
            <person name="Patil S."/>
            <person name="Perez A."/>
            <person name="Perez Y."/>
            <person name="Pham C."/>
            <person name="Primus E.L."/>
            <person name="Pu L.-L."/>
            <person name="Puazo M."/>
            <person name="Qin X."/>
            <person name="Quiroz J.B."/>
            <person name="Reese J."/>
            <person name="Richards S."/>
            <person name="Rives C.M."/>
            <person name="Robberts R."/>
            <person name="Ruiz S.J."/>
            <person name="Ruiz M.J."/>
            <person name="Santibanez J."/>
            <person name="Schneider B.W."/>
            <person name="Sisson I."/>
            <person name="Smith M."/>
            <person name="Sodergren E."/>
            <person name="Song X.-Z."/>
            <person name="Song B.B."/>
            <person name="Summersgill H."/>
            <person name="Thelus R."/>
            <person name="Thornton R.D."/>
            <person name="Trejos Z.Y."/>
            <person name="Usmani K."/>
            <person name="Vattathil S."/>
            <person name="Villasana D."/>
            <person name="Walker D.L."/>
            <person name="Wang S."/>
            <person name="Wang K."/>
            <person name="White C.S."/>
            <person name="Williams A.C."/>
            <person name="Williamson J."/>
            <person name="Wilson K."/>
            <person name="Woghiren I.O."/>
            <person name="Woodworth J.R."/>
            <person name="Worley K.C."/>
            <person name="Wright R.A."/>
            <person name="Wu W."/>
            <person name="Young L."/>
            <person name="Zhang L."/>
            <person name="Zhang J."/>
            <person name="Zhu Y."/>
            <person name="Muzny D.M."/>
            <person name="Weinstock G."/>
            <person name="Gibbs R.A."/>
        </authorList>
    </citation>
    <scope>NUCLEOTIDE SEQUENCE [LARGE SCALE GENOMIC DNA]</scope>
    <source>
        <strain evidence="4">LSR1</strain>
    </source>
</reference>
<proteinExistence type="predicted"/>
<dbReference type="Proteomes" id="UP000007819">
    <property type="component" value="Chromosome X"/>
</dbReference>
<reference evidence="3" key="2">
    <citation type="submission" date="2022-06" db="UniProtKB">
        <authorList>
            <consortium name="EnsemblMetazoa"/>
        </authorList>
    </citation>
    <scope>IDENTIFICATION</scope>
</reference>
<dbReference type="KEGG" id="api:100573769"/>
<protein>
    <submittedName>
        <fullName evidence="3">Uncharacterized protein</fullName>
    </submittedName>
</protein>
<keyword evidence="4" id="KW-1185">Reference proteome</keyword>
<name>A0A8R2ABC7_ACYPI</name>
<dbReference type="EnsemblMetazoa" id="XM_003242735.2">
    <property type="protein sequence ID" value="XP_003242783.1"/>
    <property type="gene ID" value="LOC100573769"/>
</dbReference>
<evidence type="ECO:0000256" key="2">
    <source>
        <dbReference type="SAM" id="Phobius"/>
    </source>
</evidence>
<feature type="compositionally biased region" description="Low complexity" evidence="1">
    <location>
        <begin position="152"/>
        <end position="165"/>
    </location>
</feature>
<sequence>MYADDSIMCCLFPNRCNSFPQTPVVIFSSILEYINMIIVLISPIFIVWSLLRIVQQFGEVPKLIDQNNSEDSCSEEQSPREDIHTNRTDECLSDENNSDGYGDKLCSDSDLNVSNSFQRRLEKQNGSSFDCYNSNLESSEEVVNIDMTNLSRRSSNSVRRNYSTTSDEREEHNHNMEHLEKHDYTMIAVHQSKLTVIDEDDLKFLNVNEDDSNNEQSRNTIPAESDTDTTNREQHQNKPSDHPQ</sequence>
<dbReference type="GeneID" id="100573769"/>
<evidence type="ECO:0000256" key="1">
    <source>
        <dbReference type="SAM" id="MobiDB-lite"/>
    </source>
</evidence>